<evidence type="ECO:0000313" key="3">
    <source>
        <dbReference type="EMBL" id="CAG7658836.1"/>
    </source>
</evidence>
<gene>
    <name evidence="3" type="ORF">PAECIP111802_07183</name>
</gene>
<dbReference type="Pfam" id="PF13115">
    <property type="entry name" value="YtkA"/>
    <property type="match status" value="1"/>
</dbReference>
<evidence type="ECO:0000256" key="1">
    <source>
        <dbReference type="SAM" id="SignalP"/>
    </source>
</evidence>
<keyword evidence="1" id="KW-0732">Signal</keyword>
<feature type="signal peptide" evidence="1">
    <location>
        <begin position="1"/>
        <end position="23"/>
    </location>
</feature>
<keyword evidence="4" id="KW-1185">Reference proteome</keyword>
<dbReference type="EMBL" id="CAJVCE010000049">
    <property type="protein sequence ID" value="CAG7658836.1"/>
    <property type="molecule type" value="Genomic_DNA"/>
</dbReference>
<dbReference type="Proteomes" id="UP000730618">
    <property type="component" value="Unassembled WGS sequence"/>
</dbReference>
<evidence type="ECO:0000259" key="2">
    <source>
        <dbReference type="Pfam" id="PF13115"/>
    </source>
</evidence>
<evidence type="ECO:0000313" key="4">
    <source>
        <dbReference type="Proteomes" id="UP000730618"/>
    </source>
</evidence>
<sequence length="177" mass="19704">MELKRLMYMLPCLFLLLAMIACGQDQQQTAHHSSTPVEATFTLEPSQPAARDNVTFAVTVTQDGKPVDDASEVIFEWWKEGQEPHMMLPATFQNDGLYIAKQPITEPGSYFVYYHVSARDFHTMKKIPFTVTATKEPSASVTTQDSPVETIAGSQHEQSRVAPLVMELPATRISNGD</sequence>
<dbReference type="PROSITE" id="PS51257">
    <property type="entry name" value="PROKAR_LIPOPROTEIN"/>
    <property type="match status" value="1"/>
</dbReference>
<dbReference type="RefSeq" id="WP_230415763.1">
    <property type="nucleotide sequence ID" value="NZ_CAJVCE010000049.1"/>
</dbReference>
<comment type="caution">
    <text evidence="3">The sequence shown here is derived from an EMBL/GenBank/DDBJ whole genome shotgun (WGS) entry which is preliminary data.</text>
</comment>
<feature type="chain" id="PRO_5046533430" description="YtkA-like domain-containing protein" evidence="1">
    <location>
        <begin position="24"/>
        <end position="177"/>
    </location>
</feature>
<feature type="domain" description="YtkA-like" evidence="2">
    <location>
        <begin position="34"/>
        <end position="115"/>
    </location>
</feature>
<protein>
    <recommendedName>
        <fullName evidence="2">YtkA-like domain-containing protein</fullName>
    </recommendedName>
</protein>
<accession>A0ABN7TWT9</accession>
<reference evidence="3 4" key="1">
    <citation type="submission" date="2021-06" db="EMBL/GenBank/DDBJ databases">
        <authorList>
            <person name="Criscuolo A."/>
        </authorList>
    </citation>
    <scope>NUCLEOTIDE SEQUENCE [LARGE SCALE GENOMIC DNA]</scope>
    <source>
        <strain evidence="4">CIP 111802</strain>
    </source>
</reference>
<organism evidence="3 4">
    <name type="scientific">Paenibacillus allorhizosphaerae</name>
    <dbReference type="NCBI Taxonomy" id="2849866"/>
    <lineage>
        <taxon>Bacteria</taxon>
        <taxon>Bacillati</taxon>
        <taxon>Bacillota</taxon>
        <taxon>Bacilli</taxon>
        <taxon>Bacillales</taxon>
        <taxon>Paenibacillaceae</taxon>
        <taxon>Paenibacillus</taxon>
    </lineage>
</organism>
<proteinExistence type="predicted"/>
<dbReference type="InterPro" id="IPR032693">
    <property type="entry name" value="YtkA-like_dom"/>
</dbReference>
<name>A0ABN7TWT9_9BACL</name>